<dbReference type="AlphaFoldDB" id="A0A1F5ZL36"/>
<evidence type="ECO:0000313" key="3">
    <source>
        <dbReference type="Proteomes" id="UP000177416"/>
    </source>
</evidence>
<dbReference type="EMBL" id="MFJJ01000046">
    <property type="protein sequence ID" value="OGG13151.1"/>
    <property type="molecule type" value="Genomic_DNA"/>
</dbReference>
<comment type="caution">
    <text evidence="2">The sequence shown here is derived from an EMBL/GenBank/DDBJ whole genome shotgun (WGS) entry which is preliminary data.</text>
</comment>
<evidence type="ECO:0000313" key="2">
    <source>
        <dbReference type="EMBL" id="OGG13151.1"/>
    </source>
</evidence>
<dbReference type="Proteomes" id="UP000177416">
    <property type="component" value="Unassembled WGS sequence"/>
</dbReference>
<accession>A0A1F5ZL36</accession>
<keyword evidence="1" id="KW-1133">Transmembrane helix</keyword>
<feature type="transmembrane region" description="Helical" evidence="1">
    <location>
        <begin position="108"/>
        <end position="125"/>
    </location>
</feature>
<organism evidence="2 3">
    <name type="scientific">Candidatus Gottesmanbacteria bacterium RIFCSPHIGHO2_01_FULL_46_14</name>
    <dbReference type="NCBI Taxonomy" id="1798380"/>
    <lineage>
        <taxon>Bacteria</taxon>
        <taxon>Candidatus Gottesmaniibacteriota</taxon>
    </lineage>
</organism>
<name>A0A1F5ZL36_9BACT</name>
<protein>
    <submittedName>
        <fullName evidence="2">Uncharacterized protein</fullName>
    </submittedName>
</protein>
<proteinExistence type="predicted"/>
<keyword evidence="1" id="KW-0472">Membrane</keyword>
<sequence>MHRSVAKLRGLGFIIWHARHEFYHIGLGLLWAWFLRERWNEFNSRWIFLSIVGSLLPDTDHVLYFFSWGKRESYSQQVLKYLRTKQWRNLTVFLQNGHKNQTNLASHNYYFMAILLGSALASSLYEWRVGIILFGAMFVHYIFDIADDVFMLGAINPNWRRWGREKPR</sequence>
<gene>
    <name evidence="2" type="ORF">A2875_05585</name>
</gene>
<reference evidence="2 3" key="1">
    <citation type="journal article" date="2016" name="Nat. Commun.">
        <title>Thousands of microbial genomes shed light on interconnected biogeochemical processes in an aquifer system.</title>
        <authorList>
            <person name="Anantharaman K."/>
            <person name="Brown C.T."/>
            <person name="Hug L.A."/>
            <person name="Sharon I."/>
            <person name="Castelle C.J."/>
            <person name="Probst A.J."/>
            <person name="Thomas B.C."/>
            <person name="Singh A."/>
            <person name="Wilkins M.J."/>
            <person name="Karaoz U."/>
            <person name="Brodie E.L."/>
            <person name="Williams K.H."/>
            <person name="Hubbard S.S."/>
            <person name="Banfield J.F."/>
        </authorList>
    </citation>
    <scope>NUCLEOTIDE SEQUENCE [LARGE SCALE GENOMIC DNA]</scope>
</reference>
<evidence type="ECO:0000256" key="1">
    <source>
        <dbReference type="SAM" id="Phobius"/>
    </source>
</evidence>
<keyword evidence="1" id="KW-0812">Transmembrane</keyword>